<keyword evidence="2" id="KW-0238">DNA-binding</keyword>
<sequence length="281" mass="32082">MLYTHIPDISCFYSDSAGDALAEPTAHFEYEMLLITGGKASAAINHISYCLEAGDLIFISRLERHNYLVEDEPYCRYVVSLSGSLILSYIKDTELASIFIQRPKGFTHVVHLSENAYHVMLPLFHQMAEEYAAQEAFYSAKSAALFLSVLIELYRTNPEYFPMRAHTELSDAVLNAQRRINDHFMEKLTLQEIANANFVTRHSLTLAFKDIVGINFKEYLILFRITEAKKLLITTDLSVSQIAEAVGYGNVNNFLRIFKKREQTTPLQYRKHYTSSAPLKS</sequence>
<dbReference type="GeneID" id="93164366"/>
<dbReference type="InterPro" id="IPR018060">
    <property type="entry name" value="HTH_AraC"/>
</dbReference>
<dbReference type="SUPFAM" id="SSF51215">
    <property type="entry name" value="Regulatory protein AraC"/>
    <property type="match status" value="1"/>
</dbReference>
<dbReference type="SUPFAM" id="SSF46689">
    <property type="entry name" value="Homeodomain-like"/>
    <property type="match status" value="2"/>
</dbReference>
<dbReference type="Pfam" id="PF12833">
    <property type="entry name" value="HTH_18"/>
    <property type="match status" value="1"/>
</dbReference>
<dbReference type="Gene3D" id="1.10.10.60">
    <property type="entry name" value="Homeodomain-like"/>
    <property type="match status" value="2"/>
</dbReference>
<dbReference type="InterPro" id="IPR009057">
    <property type="entry name" value="Homeodomain-like_sf"/>
</dbReference>
<dbReference type="OrthoDB" id="9813413at2"/>
<dbReference type="InterPro" id="IPR003313">
    <property type="entry name" value="AraC-bd"/>
</dbReference>
<evidence type="ECO:0000256" key="2">
    <source>
        <dbReference type="ARBA" id="ARBA00023125"/>
    </source>
</evidence>
<dbReference type="InterPro" id="IPR018062">
    <property type="entry name" value="HTH_AraC-typ_CS"/>
</dbReference>
<dbReference type="GO" id="GO:0003700">
    <property type="term" value="F:DNA-binding transcription factor activity"/>
    <property type="evidence" value="ECO:0007669"/>
    <property type="project" value="InterPro"/>
</dbReference>
<evidence type="ECO:0000256" key="1">
    <source>
        <dbReference type="ARBA" id="ARBA00023015"/>
    </source>
</evidence>
<feature type="domain" description="HTH araC/xylS-type" evidence="4">
    <location>
        <begin position="174"/>
        <end position="272"/>
    </location>
</feature>
<evidence type="ECO:0000259" key="4">
    <source>
        <dbReference type="PROSITE" id="PS01124"/>
    </source>
</evidence>
<evidence type="ECO:0000313" key="6">
    <source>
        <dbReference type="Proteomes" id="UP000037392"/>
    </source>
</evidence>
<dbReference type="Proteomes" id="UP000037392">
    <property type="component" value="Unassembled WGS sequence"/>
</dbReference>
<dbReference type="AlphaFoldDB" id="A0A0J9EGH3"/>
<dbReference type="InterPro" id="IPR037923">
    <property type="entry name" value="HTH-like"/>
</dbReference>
<evidence type="ECO:0000256" key="3">
    <source>
        <dbReference type="ARBA" id="ARBA00023163"/>
    </source>
</evidence>
<dbReference type="SMART" id="SM00342">
    <property type="entry name" value="HTH_ARAC"/>
    <property type="match status" value="1"/>
</dbReference>
<keyword evidence="3" id="KW-0804">Transcription</keyword>
<evidence type="ECO:0000313" key="5">
    <source>
        <dbReference type="EMBL" id="KMW14660.1"/>
    </source>
</evidence>
<dbReference type="RefSeq" id="WP_048930832.1">
    <property type="nucleotide sequence ID" value="NZ_KQ235883.1"/>
</dbReference>
<keyword evidence="1" id="KW-0805">Transcription regulation</keyword>
<protein>
    <recommendedName>
        <fullName evidence="4">HTH araC/xylS-type domain-containing protein</fullName>
    </recommendedName>
</protein>
<dbReference type="PANTHER" id="PTHR43280">
    <property type="entry name" value="ARAC-FAMILY TRANSCRIPTIONAL REGULATOR"/>
    <property type="match status" value="1"/>
</dbReference>
<dbReference type="PATRIC" id="fig|742734.4.peg.5024"/>
<proteinExistence type="predicted"/>
<dbReference type="PANTHER" id="PTHR43280:SF28">
    <property type="entry name" value="HTH-TYPE TRANSCRIPTIONAL ACTIVATOR RHAS"/>
    <property type="match status" value="1"/>
</dbReference>
<dbReference type="EMBL" id="ADLK01000036">
    <property type="protein sequence ID" value="KMW14660.1"/>
    <property type="molecule type" value="Genomic_DNA"/>
</dbReference>
<dbReference type="PROSITE" id="PS00041">
    <property type="entry name" value="HTH_ARAC_FAMILY_1"/>
    <property type="match status" value="1"/>
</dbReference>
<dbReference type="Pfam" id="PF02311">
    <property type="entry name" value="AraC_binding"/>
    <property type="match status" value="1"/>
</dbReference>
<comment type="caution">
    <text evidence="5">The sequence shown here is derived from an EMBL/GenBank/DDBJ whole genome shotgun (WGS) entry which is preliminary data.</text>
</comment>
<dbReference type="GO" id="GO:0043565">
    <property type="term" value="F:sequence-specific DNA binding"/>
    <property type="evidence" value="ECO:0007669"/>
    <property type="project" value="InterPro"/>
</dbReference>
<gene>
    <name evidence="5" type="ORF">HMPREF9470_04690</name>
</gene>
<name>A0A0J9EGH3_9FIRM</name>
<organism evidence="5 6">
    <name type="scientific">[Clostridium] citroniae WAL-19142</name>
    <dbReference type="NCBI Taxonomy" id="742734"/>
    <lineage>
        <taxon>Bacteria</taxon>
        <taxon>Bacillati</taxon>
        <taxon>Bacillota</taxon>
        <taxon>Clostridia</taxon>
        <taxon>Lachnospirales</taxon>
        <taxon>Lachnospiraceae</taxon>
        <taxon>Enterocloster</taxon>
    </lineage>
</organism>
<reference evidence="5 6" key="1">
    <citation type="submission" date="2011-04" db="EMBL/GenBank/DDBJ databases">
        <title>The Genome Sequence of Clostridium citroniae WAL-19142.</title>
        <authorList>
            <consortium name="The Broad Institute Genome Sequencing Platform"/>
            <person name="Earl A."/>
            <person name="Ward D."/>
            <person name="Feldgarden M."/>
            <person name="Gevers D."/>
            <person name="Warren Y.A."/>
            <person name="Tyrrell K.L."/>
            <person name="Citron D.M."/>
            <person name="Goldstein E.J."/>
            <person name="Daigneault M."/>
            <person name="Allen-Vercoe E."/>
            <person name="Young S.K."/>
            <person name="Zeng Q."/>
            <person name="Gargeya S."/>
            <person name="Fitzgerald M."/>
            <person name="Haas B."/>
            <person name="Abouelleil A."/>
            <person name="Alvarado L."/>
            <person name="Arachchi H.M."/>
            <person name="Berlin A."/>
            <person name="Brown A."/>
            <person name="Chapman S.B."/>
            <person name="Chen Z."/>
            <person name="Dunbar C."/>
            <person name="Freedman E."/>
            <person name="Gearin G."/>
            <person name="Gellesch M."/>
            <person name="Goldberg J."/>
            <person name="Griggs A."/>
            <person name="Gujja S."/>
            <person name="Heilman E.R."/>
            <person name="Heiman D."/>
            <person name="Howarth C."/>
            <person name="Larson L."/>
            <person name="Lui A."/>
            <person name="MacDonald P.J."/>
            <person name="Mehta T."/>
            <person name="Montmayeur A."/>
            <person name="Murphy C."/>
            <person name="Neiman D."/>
            <person name="Pearson M."/>
            <person name="Priest M."/>
            <person name="Roberts A."/>
            <person name="Saif S."/>
            <person name="Shea T."/>
            <person name="Shenoy N."/>
            <person name="Sisk P."/>
            <person name="Stolte C."/>
            <person name="Sykes S."/>
            <person name="White J."/>
            <person name="Yandava C."/>
            <person name="Wortman J."/>
            <person name="Nusbaum C."/>
            <person name="Birren B."/>
        </authorList>
    </citation>
    <scope>NUCLEOTIDE SEQUENCE [LARGE SCALE GENOMIC DNA]</scope>
    <source>
        <strain evidence="5 6">WAL-19142</strain>
    </source>
</reference>
<accession>A0A0J9EGH3</accession>
<dbReference type="PROSITE" id="PS01124">
    <property type="entry name" value="HTH_ARAC_FAMILY_2"/>
    <property type="match status" value="1"/>
</dbReference>